<protein>
    <submittedName>
        <fullName evidence="2">Metal-dependent phosphoesterase (PHP family)</fullName>
    </submittedName>
</protein>
<dbReference type="SUPFAM" id="SSF89550">
    <property type="entry name" value="PHP domain-like"/>
    <property type="match status" value="1"/>
</dbReference>
<dbReference type="NCBIfam" id="NF038032">
    <property type="entry name" value="CehA_McbA_metalo"/>
    <property type="match status" value="1"/>
</dbReference>
<dbReference type="EMBL" id="CP064791">
    <property type="protein sequence ID" value="QSG15601.1"/>
    <property type="molecule type" value="Genomic_DNA"/>
</dbReference>
<sequence length="237" mass="25460">MIGAVEAPLVLSVELHVHSSLSYDGRDSVDALLERAQNASLDALAITDHDEFDASREAVEKAPAYDLVGIPGMEVTSDAGHVLALGISEAIPSGLPFVETLDRIHDHGGIAVVPHPFQESRSGVMANISRVELARADAIEVYNSRLLTGYANKQAREFATEHGIPMTAGSDAHIAEMVGRAITNVDADERSVEAILSAIAEGRTEIEGKRTPWHISFKQAAGGAKRRVRSRLADFFE</sequence>
<dbReference type="InterPro" id="IPR052018">
    <property type="entry name" value="PHP_domain"/>
</dbReference>
<dbReference type="Pfam" id="PF13263">
    <property type="entry name" value="PHP_C"/>
    <property type="match status" value="1"/>
</dbReference>
<dbReference type="CDD" id="cd07432">
    <property type="entry name" value="PHP_HisPPase"/>
    <property type="match status" value="1"/>
</dbReference>
<dbReference type="AlphaFoldDB" id="A0A897NTP0"/>
<dbReference type="GO" id="GO:0035312">
    <property type="term" value="F:5'-3' DNA exonuclease activity"/>
    <property type="evidence" value="ECO:0007669"/>
    <property type="project" value="TreeGrafter"/>
</dbReference>
<gene>
    <name evidence="2" type="ORF">HSEST_2085</name>
</gene>
<dbReference type="SMART" id="SM00481">
    <property type="entry name" value="POLIIIAc"/>
    <property type="match status" value="1"/>
</dbReference>
<evidence type="ECO:0000313" key="3">
    <source>
        <dbReference type="Proteomes" id="UP000663292"/>
    </source>
</evidence>
<dbReference type="PANTHER" id="PTHR42924">
    <property type="entry name" value="EXONUCLEASE"/>
    <property type="match status" value="1"/>
</dbReference>
<dbReference type="Proteomes" id="UP000663292">
    <property type="component" value="Chromosome"/>
</dbReference>
<dbReference type="InterPro" id="IPR003141">
    <property type="entry name" value="Pol/His_phosphatase_N"/>
</dbReference>
<name>A0A897NTP0_9EURY</name>
<evidence type="ECO:0000259" key="1">
    <source>
        <dbReference type="SMART" id="SM00481"/>
    </source>
</evidence>
<dbReference type="InterPro" id="IPR004013">
    <property type="entry name" value="PHP_dom"/>
</dbReference>
<proteinExistence type="predicted"/>
<reference evidence="2 3" key="1">
    <citation type="submission" date="2020-11" db="EMBL/GenBank/DDBJ databases">
        <title>Carbohydrate-dependent, anaerobic sulfur respiration: A novel catabolism in halophilic archaea.</title>
        <authorList>
            <person name="Sorokin D.Y."/>
            <person name="Messina E."/>
            <person name="Smedile F."/>
            <person name="La Cono V."/>
            <person name="Hallsworth J.E."/>
            <person name="Yakimov M.M."/>
        </authorList>
    </citation>
    <scope>NUCLEOTIDE SEQUENCE [LARGE SCALE GENOMIC DNA]</scope>
    <source>
        <strain evidence="2 3">HSR-Est</strain>
    </source>
</reference>
<dbReference type="InterPro" id="IPR016195">
    <property type="entry name" value="Pol/histidinol_Pase-like"/>
</dbReference>
<evidence type="ECO:0000313" key="2">
    <source>
        <dbReference type="EMBL" id="QSG15601.1"/>
    </source>
</evidence>
<feature type="domain" description="Polymerase/histidinol phosphatase N-terminal" evidence="1">
    <location>
        <begin position="13"/>
        <end position="79"/>
    </location>
</feature>
<keyword evidence="3" id="KW-1185">Reference proteome</keyword>
<dbReference type="GO" id="GO:0004534">
    <property type="term" value="F:5'-3' RNA exonuclease activity"/>
    <property type="evidence" value="ECO:0007669"/>
    <property type="project" value="TreeGrafter"/>
</dbReference>
<dbReference type="PANTHER" id="PTHR42924:SF3">
    <property type="entry name" value="POLYMERASE_HISTIDINOL PHOSPHATASE N-TERMINAL DOMAIN-CONTAINING PROTEIN"/>
    <property type="match status" value="1"/>
</dbReference>
<organism evidence="2 3">
    <name type="scientific">Halapricum desulfuricans</name>
    <dbReference type="NCBI Taxonomy" id="2841257"/>
    <lineage>
        <taxon>Archaea</taxon>
        <taxon>Methanobacteriati</taxon>
        <taxon>Methanobacteriota</taxon>
        <taxon>Stenosarchaea group</taxon>
        <taxon>Halobacteria</taxon>
        <taxon>Halobacteriales</taxon>
        <taxon>Haloarculaceae</taxon>
        <taxon>Halapricum</taxon>
    </lineage>
</organism>
<dbReference type="Pfam" id="PF02811">
    <property type="entry name" value="PHP"/>
    <property type="match status" value="1"/>
</dbReference>
<accession>A0A897NTP0</accession>
<dbReference type="Gene3D" id="3.20.20.140">
    <property type="entry name" value="Metal-dependent hydrolases"/>
    <property type="match status" value="1"/>
</dbReference>